<evidence type="ECO:0000256" key="1">
    <source>
        <dbReference type="ARBA" id="ARBA00022574"/>
    </source>
</evidence>
<dbReference type="GO" id="GO:0030864">
    <property type="term" value="C:cortical actin cytoskeleton"/>
    <property type="evidence" value="ECO:0007669"/>
    <property type="project" value="TreeGrafter"/>
</dbReference>
<dbReference type="OrthoDB" id="2306at2759"/>
<evidence type="ECO:0000313" key="3">
    <source>
        <dbReference type="EMBL" id="PON93644.1"/>
    </source>
</evidence>
<dbReference type="PANTHER" id="PTHR19856:SF0">
    <property type="entry name" value="WD REPEAT-CONTAINING PROTEIN 1"/>
    <property type="match status" value="1"/>
</dbReference>
<accession>A0A2P5F771</accession>
<dbReference type="EMBL" id="JXTC01000057">
    <property type="protein sequence ID" value="PON93644.1"/>
    <property type="molecule type" value="Genomic_DNA"/>
</dbReference>
<dbReference type="InParanoid" id="A0A2P5F771"/>
<protein>
    <submittedName>
        <fullName evidence="3">Uncharacterized protein</fullName>
    </submittedName>
</protein>
<keyword evidence="2" id="KW-0677">Repeat</keyword>
<feature type="non-terminal residue" evidence="3">
    <location>
        <position position="113"/>
    </location>
</feature>
<sequence>MSEIAYSISIEFPTKAVQNRPIVICLCRHRTTFAESTGNFDADSTDGRYLRICDPPITGILPNAGLISSADVSSTIRIWATRNDLLLKDEFMVLSGKIYDLQWSPCGMRSVAS</sequence>
<dbReference type="PANTHER" id="PTHR19856">
    <property type="entry name" value="WD-REPEATCONTAINING PROTEIN WDR1"/>
    <property type="match status" value="1"/>
</dbReference>
<evidence type="ECO:0000313" key="4">
    <source>
        <dbReference type="Proteomes" id="UP000237000"/>
    </source>
</evidence>
<organism evidence="3 4">
    <name type="scientific">Trema orientale</name>
    <name type="common">Charcoal tree</name>
    <name type="synonym">Celtis orientalis</name>
    <dbReference type="NCBI Taxonomy" id="63057"/>
    <lineage>
        <taxon>Eukaryota</taxon>
        <taxon>Viridiplantae</taxon>
        <taxon>Streptophyta</taxon>
        <taxon>Embryophyta</taxon>
        <taxon>Tracheophyta</taxon>
        <taxon>Spermatophyta</taxon>
        <taxon>Magnoliopsida</taxon>
        <taxon>eudicotyledons</taxon>
        <taxon>Gunneridae</taxon>
        <taxon>Pentapetalae</taxon>
        <taxon>rosids</taxon>
        <taxon>fabids</taxon>
        <taxon>Rosales</taxon>
        <taxon>Cannabaceae</taxon>
        <taxon>Trema</taxon>
    </lineage>
</organism>
<reference evidence="4" key="1">
    <citation type="submission" date="2016-06" db="EMBL/GenBank/DDBJ databases">
        <title>Parallel loss of symbiosis genes in relatives of nitrogen-fixing non-legume Parasponia.</title>
        <authorList>
            <person name="Van Velzen R."/>
            <person name="Holmer R."/>
            <person name="Bu F."/>
            <person name="Rutten L."/>
            <person name="Van Zeijl A."/>
            <person name="Liu W."/>
            <person name="Santuari L."/>
            <person name="Cao Q."/>
            <person name="Sharma T."/>
            <person name="Shen D."/>
            <person name="Roswanjaya Y."/>
            <person name="Wardhani T."/>
            <person name="Kalhor M.S."/>
            <person name="Jansen J."/>
            <person name="Van den Hoogen J."/>
            <person name="Gungor B."/>
            <person name="Hartog M."/>
            <person name="Hontelez J."/>
            <person name="Verver J."/>
            <person name="Yang W.-C."/>
            <person name="Schijlen E."/>
            <person name="Repin R."/>
            <person name="Schilthuizen M."/>
            <person name="Schranz E."/>
            <person name="Heidstra R."/>
            <person name="Miyata K."/>
            <person name="Fedorova E."/>
            <person name="Kohlen W."/>
            <person name="Bisseling T."/>
            <person name="Smit S."/>
            <person name="Geurts R."/>
        </authorList>
    </citation>
    <scope>NUCLEOTIDE SEQUENCE [LARGE SCALE GENOMIC DNA]</scope>
    <source>
        <strain evidence="4">cv. RG33-2</strain>
    </source>
</reference>
<dbReference type="Gene3D" id="2.130.10.10">
    <property type="entry name" value="YVTN repeat-like/Quinoprotein amine dehydrogenase"/>
    <property type="match status" value="1"/>
</dbReference>
<dbReference type="GO" id="GO:0051015">
    <property type="term" value="F:actin filament binding"/>
    <property type="evidence" value="ECO:0007669"/>
    <property type="project" value="TreeGrafter"/>
</dbReference>
<proteinExistence type="predicted"/>
<dbReference type="InterPro" id="IPR015943">
    <property type="entry name" value="WD40/YVTN_repeat-like_dom_sf"/>
</dbReference>
<comment type="caution">
    <text evidence="3">The sequence shown here is derived from an EMBL/GenBank/DDBJ whole genome shotgun (WGS) entry which is preliminary data.</text>
</comment>
<name>A0A2P5F771_TREOI</name>
<dbReference type="AlphaFoldDB" id="A0A2P5F771"/>
<keyword evidence="4" id="KW-1185">Reference proteome</keyword>
<dbReference type="Proteomes" id="UP000237000">
    <property type="component" value="Unassembled WGS sequence"/>
</dbReference>
<gene>
    <name evidence="3" type="ORF">TorRG33x02_106280</name>
</gene>
<dbReference type="GO" id="GO:0030042">
    <property type="term" value="P:actin filament depolymerization"/>
    <property type="evidence" value="ECO:0007669"/>
    <property type="project" value="TreeGrafter"/>
</dbReference>
<keyword evidence="1" id="KW-0853">WD repeat</keyword>
<evidence type="ECO:0000256" key="2">
    <source>
        <dbReference type="ARBA" id="ARBA00022737"/>
    </source>
</evidence>
<dbReference type="STRING" id="63057.A0A2P5F771"/>